<dbReference type="Pfam" id="PF03553">
    <property type="entry name" value="Na_H_antiporter"/>
    <property type="match status" value="2"/>
</dbReference>
<dbReference type="GO" id="GO:0005886">
    <property type="term" value="C:plasma membrane"/>
    <property type="evidence" value="ECO:0007669"/>
    <property type="project" value="UniProtKB-SubCell"/>
</dbReference>
<reference evidence="11 12" key="1">
    <citation type="submission" date="2017-02" db="EMBL/GenBank/DDBJ databases">
        <authorList>
            <person name="Peterson S.W."/>
        </authorList>
    </citation>
    <scope>NUCLEOTIDE SEQUENCE [LARGE SCALE GENOMIC DNA]</scope>
    <source>
        <strain evidence="11 12">DSM 22323</strain>
    </source>
</reference>
<evidence type="ECO:0000256" key="1">
    <source>
        <dbReference type="ARBA" id="ARBA00004651"/>
    </source>
</evidence>
<evidence type="ECO:0000256" key="6">
    <source>
        <dbReference type="ARBA" id="ARBA00022989"/>
    </source>
</evidence>
<comment type="subcellular location">
    <subcellularLocation>
        <location evidence="1">Cell membrane</location>
        <topology evidence="1">Multi-pass membrane protein</topology>
    </subcellularLocation>
</comment>
<evidence type="ECO:0000259" key="10">
    <source>
        <dbReference type="Pfam" id="PF03553"/>
    </source>
</evidence>
<feature type="transmembrane region" description="Helical" evidence="9">
    <location>
        <begin position="289"/>
        <end position="313"/>
    </location>
</feature>
<keyword evidence="4" id="KW-1003">Cell membrane</keyword>
<keyword evidence="3" id="KW-0050">Antiport</keyword>
<dbReference type="PANTHER" id="PTHR33451">
    <property type="entry name" value="MALATE-2H(+)/NA(+)-LACTATE ANTIPORTER"/>
    <property type="match status" value="1"/>
</dbReference>
<feature type="transmembrane region" description="Helical" evidence="9">
    <location>
        <begin position="113"/>
        <end position="143"/>
    </location>
</feature>
<dbReference type="OrthoDB" id="9790605at2"/>
<dbReference type="EMBL" id="FUYZ01000002">
    <property type="protein sequence ID" value="SKB70649.1"/>
    <property type="molecule type" value="Genomic_DNA"/>
</dbReference>
<evidence type="ECO:0000256" key="3">
    <source>
        <dbReference type="ARBA" id="ARBA00022449"/>
    </source>
</evidence>
<feature type="transmembrane region" description="Helical" evidence="9">
    <location>
        <begin position="74"/>
        <end position="93"/>
    </location>
</feature>
<keyword evidence="2" id="KW-0813">Transport</keyword>
<keyword evidence="5 9" id="KW-0812">Transmembrane</keyword>
<feature type="transmembrane region" description="Helical" evidence="9">
    <location>
        <begin position="233"/>
        <end position="263"/>
    </location>
</feature>
<evidence type="ECO:0000313" key="12">
    <source>
        <dbReference type="Proteomes" id="UP000191112"/>
    </source>
</evidence>
<keyword evidence="7 9" id="KW-0472">Membrane</keyword>
<dbReference type="InterPro" id="IPR052180">
    <property type="entry name" value="NhaC_Na-H+_Antiporter"/>
</dbReference>
<dbReference type="PANTHER" id="PTHR33451:SF4">
    <property type="entry name" value="NA+_H+ ANTIPORTER"/>
    <property type="match status" value="1"/>
</dbReference>
<dbReference type="Proteomes" id="UP000191112">
    <property type="component" value="Unassembled WGS sequence"/>
</dbReference>
<name>A0A1T5DG31_9FLAO</name>
<feature type="transmembrane region" description="Helical" evidence="9">
    <location>
        <begin position="370"/>
        <end position="394"/>
    </location>
</feature>
<evidence type="ECO:0000256" key="8">
    <source>
        <dbReference type="ARBA" id="ARBA00038435"/>
    </source>
</evidence>
<feature type="transmembrane region" description="Helical" evidence="9">
    <location>
        <begin position="194"/>
        <end position="212"/>
    </location>
</feature>
<keyword evidence="12" id="KW-1185">Reference proteome</keyword>
<accession>A0A1T5DG31</accession>
<gene>
    <name evidence="11" type="ORF">SAMN05660477_00698</name>
</gene>
<keyword evidence="6 9" id="KW-1133">Transmembrane helix</keyword>
<comment type="similarity">
    <text evidence="8">Belongs to the NhaC Na(+)/H(+) (TC 2.A.35) antiporter family.</text>
</comment>
<feature type="transmembrane region" description="Helical" evidence="9">
    <location>
        <begin position="37"/>
        <end position="54"/>
    </location>
</feature>
<evidence type="ECO:0000256" key="5">
    <source>
        <dbReference type="ARBA" id="ARBA00022692"/>
    </source>
</evidence>
<feature type="transmembrane region" description="Helical" evidence="9">
    <location>
        <begin position="325"/>
        <end position="350"/>
    </location>
</feature>
<dbReference type="AlphaFoldDB" id="A0A1T5DG31"/>
<evidence type="ECO:0000256" key="2">
    <source>
        <dbReference type="ARBA" id="ARBA00022448"/>
    </source>
</evidence>
<sequence length="438" mass="47136">MTTEHKPRESFISLIPFLVFVLSFLGAGIYLNDFYALPSPIAMALGIITAFLIIKLPFKTKMDEFLKGLGDKNVLTMCVIYLLAGAFSTVSKASGSVDAIVNLGLEYIPVNYIAFGIFILASFLSLASGTSVGSIVALGPIAIELATKSGADVNLIAASLLTGAMFGDNLSVISDTTIAASQSLGSKMSDKFRTNLWIAAPAFLITIFILLFNNSEATIVPNLATHGSSFYLLIPYILVIGLAFAGVDVFFVLLIGVVVSGIIGLSNNSMDLLGFAKESYNGFTSMTEIFLLSLLTGGLAGIIEYAGGIRFLLNKILKTIKSRFSAMLGMGVLVSLVDACIANNTIAILITGKVAKPISEHYEFEPRKMASVLDIFSCIIQGIIPYGAQVLILMSFGKNKIDYLQLISHSYYTWLLLVCVLVFIFLNKNQTHKLNSIK</sequence>
<evidence type="ECO:0000256" key="9">
    <source>
        <dbReference type="SAM" id="Phobius"/>
    </source>
</evidence>
<feature type="transmembrane region" description="Helical" evidence="9">
    <location>
        <begin position="406"/>
        <end position="426"/>
    </location>
</feature>
<evidence type="ECO:0000313" key="11">
    <source>
        <dbReference type="EMBL" id="SKB70649.1"/>
    </source>
</evidence>
<feature type="domain" description="Na+/H+ antiporter NhaC-like C-terminal" evidence="10">
    <location>
        <begin position="31"/>
        <end position="212"/>
    </location>
</feature>
<dbReference type="GO" id="GO:0015297">
    <property type="term" value="F:antiporter activity"/>
    <property type="evidence" value="ECO:0007669"/>
    <property type="project" value="UniProtKB-KW"/>
</dbReference>
<evidence type="ECO:0000256" key="4">
    <source>
        <dbReference type="ARBA" id="ARBA00022475"/>
    </source>
</evidence>
<organism evidence="11 12">
    <name type="scientific">Soonwooa buanensis</name>
    <dbReference type="NCBI Taxonomy" id="619805"/>
    <lineage>
        <taxon>Bacteria</taxon>
        <taxon>Pseudomonadati</taxon>
        <taxon>Bacteroidota</taxon>
        <taxon>Flavobacteriia</taxon>
        <taxon>Flavobacteriales</taxon>
        <taxon>Weeksellaceae</taxon>
        <taxon>Chryseobacterium group</taxon>
        <taxon>Soonwooa</taxon>
    </lineage>
</organism>
<dbReference type="InterPro" id="IPR018461">
    <property type="entry name" value="Na/H_Antiport_NhaC-like_C"/>
</dbReference>
<feature type="domain" description="Na+/H+ antiporter NhaC-like C-terminal" evidence="10">
    <location>
        <begin position="220"/>
        <end position="425"/>
    </location>
</feature>
<dbReference type="RefSeq" id="WP_079665989.1">
    <property type="nucleotide sequence ID" value="NZ_FUYZ01000002.1"/>
</dbReference>
<evidence type="ECO:0000256" key="7">
    <source>
        <dbReference type="ARBA" id="ARBA00023136"/>
    </source>
</evidence>
<proteinExistence type="inferred from homology"/>
<dbReference type="STRING" id="619805.SAMN05660477_00698"/>
<protein>
    <submittedName>
        <fullName evidence="11">Na+/H+ antiporter NhaC</fullName>
    </submittedName>
</protein>
<feature type="transmembrane region" description="Helical" evidence="9">
    <location>
        <begin position="12"/>
        <end position="31"/>
    </location>
</feature>